<evidence type="ECO:0000256" key="3">
    <source>
        <dbReference type="ARBA" id="ARBA00022827"/>
    </source>
</evidence>
<keyword evidence="8" id="KW-1185">Reference proteome</keyword>
<keyword evidence="3" id="KW-0274">FAD</keyword>
<name>A0ABQ1R0L8_9ALTE</name>
<keyword evidence="4" id="KW-0560">Oxidoreductase</keyword>
<keyword evidence="2" id="KW-0285">Flavoprotein</keyword>
<comment type="caution">
    <text evidence="7">The sequence shown here is derived from an EMBL/GenBank/DDBJ whole genome shotgun (WGS) entry which is preliminary data.</text>
</comment>
<reference evidence="8" key="1">
    <citation type="journal article" date="2019" name="Int. J. Syst. Evol. Microbiol.">
        <title>The Global Catalogue of Microorganisms (GCM) 10K type strain sequencing project: providing services to taxonomists for standard genome sequencing and annotation.</title>
        <authorList>
            <consortium name="The Broad Institute Genomics Platform"/>
            <consortium name="The Broad Institute Genome Sequencing Center for Infectious Disease"/>
            <person name="Wu L."/>
            <person name="Ma J."/>
        </authorList>
    </citation>
    <scope>NUCLEOTIDE SEQUENCE [LARGE SCALE GENOMIC DNA]</scope>
    <source>
        <strain evidence="8">CGMCC 1.12923</strain>
    </source>
</reference>
<evidence type="ECO:0000313" key="7">
    <source>
        <dbReference type="EMBL" id="GGD53245.1"/>
    </source>
</evidence>
<evidence type="ECO:0000256" key="1">
    <source>
        <dbReference type="ARBA" id="ARBA00001974"/>
    </source>
</evidence>
<evidence type="ECO:0000313" key="8">
    <source>
        <dbReference type="Proteomes" id="UP000614272"/>
    </source>
</evidence>
<dbReference type="InterPro" id="IPR006076">
    <property type="entry name" value="FAD-dep_OxRdtase"/>
</dbReference>
<organism evidence="7 8">
    <name type="scientific">Lacimicrobium alkaliphilum</name>
    <dbReference type="NCBI Taxonomy" id="1526571"/>
    <lineage>
        <taxon>Bacteria</taxon>
        <taxon>Pseudomonadati</taxon>
        <taxon>Pseudomonadota</taxon>
        <taxon>Gammaproteobacteria</taxon>
        <taxon>Alteromonadales</taxon>
        <taxon>Alteromonadaceae</taxon>
        <taxon>Lacimicrobium</taxon>
    </lineage>
</organism>
<feature type="domain" description="FAD dependent oxidoreductase" evidence="6">
    <location>
        <begin position="9"/>
        <end position="395"/>
    </location>
</feature>
<dbReference type="EMBL" id="BMGJ01000002">
    <property type="protein sequence ID" value="GGD53245.1"/>
    <property type="molecule type" value="Genomic_DNA"/>
</dbReference>
<dbReference type="Pfam" id="PF01266">
    <property type="entry name" value="DAO"/>
    <property type="match status" value="1"/>
</dbReference>
<comment type="cofactor">
    <cofactor evidence="1">
        <name>FAD</name>
        <dbReference type="ChEBI" id="CHEBI:57692"/>
    </cofactor>
</comment>
<evidence type="ECO:0000256" key="5">
    <source>
        <dbReference type="ARBA" id="ARBA00037941"/>
    </source>
</evidence>
<gene>
    <name evidence="7" type="ORF">GCM10011357_06370</name>
</gene>
<sequence length="398" mass="44445">MNGSKHFHLIIAGAGIIGAATAREYLLRYPSHRVLVVEKESQPAKHQSGRNSGVIHAGVYYQPASLKAKYCREGLEQTLSFCRRHQLPYLQCGKLIVATSAEQKQRLETLYRQCLDNDLNPQMLSAKELRKKEPAITGQAAMHVAQTGITDYALLTRTMLFQAAESGAEIVFNSEVSAITETGSGVSVLAGNQQYQAEKFINCSGLYADQLIRLQGIKTDFQIIPFRGEYFRLADKHNQLIRHLIYPVPDPALPFLGVHLTRMIDGGITLGPNAVLAMAKEGYSRSKVDIQELKQILTFRGCWLLLKRYWRSGLLELYSSINKQAYLRRVQAYCPEIRRADLLPYRSGVRAQAVNLKGELVHDFKFVQTDFTLHLGNAPSPAATSAMPIARAIVDKLS</sequence>
<evidence type="ECO:0000259" key="6">
    <source>
        <dbReference type="Pfam" id="PF01266"/>
    </source>
</evidence>
<comment type="similarity">
    <text evidence="5">Belongs to the L2HGDH family.</text>
</comment>
<dbReference type="PANTHER" id="PTHR43104">
    <property type="entry name" value="L-2-HYDROXYGLUTARATE DEHYDROGENASE, MITOCHONDRIAL"/>
    <property type="match status" value="1"/>
</dbReference>
<dbReference type="NCBIfam" id="NF008726">
    <property type="entry name" value="PRK11728.1"/>
    <property type="match status" value="1"/>
</dbReference>
<protein>
    <submittedName>
        <fullName evidence="7">Hydroxyglutarate oxidase</fullName>
    </submittedName>
</protein>
<dbReference type="PANTHER" id="PTHR43104:SF2">
    <property type="entry name" value="L-2-HYDROXYGLUTARATE DEHYDROGENASE, MITOCHONDRIAL"/>
    <property type="match status" value="1"/>
</dbReference>
<dbReference type="RefSeq" id="WP_099033162.1">
    <property type="nucleotide sequence ID" value="NZ_BMGJ01000002.1"/>
</dbReference>
<dbReference type="Gene3D" id="3.50.50.60">
    <property type="entry name" value="FAD/NAD(P)-binding domain"/>
    <property type="match status" value="1"/>
</dbReference>
<dbReference type="InterPro" id="IPR036188">
    <property type="entry name" value="FAD/NAD-bd_sf"/>
</dbReference>
<evidence type="ECO:0000256" key="2">
    <source>
        <dbReference type="ARBA" id="ARBA00022630"/>
    </source>
</evidence>
<dbReference type="Proteomes" id="UP000614272">
    <property type="component" value="Unassembled WGS sequence"/>
</dbReference>
<evidence type="ECO:0000256" key="4">
    <source>
        <dbReference type="ARBA" id="ARBA00023002"/>
    </source>
</evidence>
<proteinExistence type="inferred from homology"/>
<accession>A0ABQ1R0L8</accession>
<dbReference type="Gene3D" id="3.30.9.10">
    <property type="entry name" value="D-Amino Acid Oxidase, subunit A, domain 2"/>
    <property type="match status" value="1"/>
</dbReference>
<dbReference type="SUPFAM" id="SSF51905">
    <property type="entry name" value="FAD/NAD(P)-binding domain"/>
    <property type="match status" value="1"/>
</dbReference>